<dbReference type="FunFam" id="2.60.40.10:FF:000682">
    <property type="entry name" value="Tenascin R"/>
    <property type="match status" value="1"/>
</dbReference>
<feature type="non-terminal residue" evidence="6">
    <location>
        <position position="516"/>
    </location>
</feature>
<dbReference type="PROSITE" id="PS50853">
    <property type="entry name" value="FN3"/>
    <property type="match status" value="6"/>
</dbReference>
<feature type="domain" description="Fibronectin type-III" evidence="4">
    <location>
        <begin position="257"/>
        <end position="343"/>
    </location>
</feature>
<dbReference type="Proteomes" id="UP000504617">
    <property type="component" value="Unplaced"/>
</dbReference>
<evidence type="ECO:0000256" key="2">
    <source>
        <dbReference type="ARBA" id="ARBA00023157"/>
    </source>
</evidence>
<dbReference type="GeneID" id="106554385"/>
<evidence type="ECO:0000256" key="3">
    <source>
        <dbReference type="ARBA" id="ARBA00023180"/>
    </source>
</evidence>
<keyword evidence="1" id="KW-0677">Repeat</keyword>
<organism evidence="5 6">
    <name type="scientific">Thamnophis sirtalis</name>
    <dbReference type="NCBI Taxonomy" id="35019"/>
    <lineage>
        <taxon>Eukaryota</taxon>
        <taxon>Metazoa</taxon>
        <taxon>Chordata</taxon>
        <taxon>Craniata</taxon>
        <taxon>Vertebrata</taxon>
        <taxon>Euteleostomi</taxon>
        <taxon>Lepidosauria</taxon>
        <taxon>Squamata</taxon>
        <taxon>Bifurcata</taxon>
        <taxon>Unidentata</taxon>
        <taxon>Episquamata</taxon>
        <taxon>Toxicofera</taxon>
        <taxon>Serpentes</taxon>
        <taxon>Colubroidea</taxon>
        <taxon>Colubridae</taxon>
        <taxon>Natricinae</taxon>
        <taxon>Thamnophis</taxon>
    </lineage>
</organism>
<keyword evidence="2" id="KW-1015">Disulfide bond</keyword>
<evidence type="ECO:0000259" key="4">
    <source>
        <dbReference type="PROSITE" id="PS50853"/>
    </source>
</evidence>
<dbReference type="Gene3D" id="2.60.40.10">
    <property type="entry name" value="Immunoglobulins"/>
    <property type="match status" value="6"/>
</dbReference>
<name>A0A6I9YW38_9SAUR</name>
<evidence type="ECO:0000313" key="6">
    <source>
        <dbReference type="RefSeq" id="XP_013928507.1"/>
    </source>
</evidence>
<dbReference type="RefSeq" id="XP_013928507.1">
    <property type="nucleotide sequence ID" value="XM_014073032.1"/>
</dbReference>
<dbReference type="PANTHER" id="PTHR46708:SF2">
    <property type="entry name" value="FIBRONECTIN TYPE-III DOMAIN-CONTAINING PROTEIN"/>
    <property type="match status" value="1"/>
</dbReference>
<dbReference type="InterPro" id="IPR003961">
    <property type="entry name" value="FN3_dom"/>
</dbReference>
<proteinExistence type="predicted"/>
<dbReference type="PANTHER" id="PTHR46708">
    <property type="entry name" value="TENASCIN"/>
    <property type="match status" value="1"/>
</dbReference>
<dbReference type="InterPro" id="IPR036116">
    <property type="entry name" value="FN3_sf"/>
</dbReference>
<feature type="domain" description="Fibronectin type-III" evidence="4">
    <location>
        <begin position="68"/>
        <end position="160"/>
    </location>
</feature>
<dbReference type="InterPro" id="IPR050991">
    <property type="entry name" value="ECM_Regulatory_Proteins"/>
</dbReference>
<dbReference type="OrthoDB" id="6130531at2759"/>
<evidence type="ECO:0000256" key="1">
    <source>
        <dbReference type="ARBA" id="ARBA00022737"/>
    </source>
</evidence>
<gene>
    <name evidence="6" type="primary">LOC106554385</name>
</gene>
<reference evidence="6" key="1">
    <citation type="submission" date="2025-08" db="UniProtKB">
        <authorList>
            <consortium name="RefSeq"/>
        </authorList>
    </citation>
    <scope>IDENTIFICATION</scope>
    <source>
        <tissue evidence="6">Skeletal muscle</tissue>
    </source>
</reference>
<protein>
    <submittedName>
        <fullName evidence="6">Tenascin-R-like</fullName>
    </submittedName>
</protein>
<accession>A0A6I9YW38</accession>
<dbReference type="AlphaFoldDB" id="A0A6I9YW38"/>
<dbReference type="Pfam" id="PF00041">
    <property type="entry name" value="fn3"/>
    <property type="match status" value="6"/>
</dbReference>
<feature type="domain" description="Fibronectin type-III" evidence="4">
    <location>
        <begin position="432"/>
        <end position="516"/>
    </location>
</feature>
<dbReference type="FunFam" id="2.60.40.10:FF:000099">
    <property type="entry name" value="Fibronectin 1"/>
    <property type="match status" value="2"/>
</dbReference>
<keyword evidence="5" id="KW-1185">Reference proteome</keyword>
<dbReference type="CDD" id="cd00063">
    <property type="entry name" value="FN3"/>
    <property type="match status" value="6"/>
</dbReference>
<keyword evidence="3" id="KW-0325">Glycoprotein</keyword>
<sequence>MAVTEYVISYQPAVPGGLQLQQRVPGDWSTVTLKELEPGLTYNISIYAVISEVLSAPVGVKVATQLSTPRGLQFKTITETTVEMEWEPFSFSFDGWEISFIPKDNEGGVIAQLPSSMTTFNQTGLKPGEEYTVNVVALKEQARSSPTSASVSTLFYFRLFYITELDSPHDLIVTASTETSISVSWTKVKGPIDHYRVIFMQASGMASEVTVSKDKSALTLTDLEPGTEYTISVIAERGRQQSLESTVDAFTGFRPITQLHFSHVTSSSVNITWNDPSPPADRLILTYSPKDKKDTKEVMLDPTKRHAALSGLQPSTEYIMSLVAVHGLVSSEPIVGSVTTGIDPPKNLTIVNVTTESVALRWAPPMAPFDHYKISCKSAQGRVDNIVVAKGITEYTLNYLQPSTEYEITLKSIRGREESESLSHTMYTAMDHPKNLIAINITPTETLLKWDPPGVEAENYVIVLTHDSVAGETILVDRTQQEYKLIDLLPSTSYKVTMYAINGPVTSRTIFTNFTT</sequence>
<feature type="domain" description="Fibronectin type-III" evidence="4">
    <location>
        <begin position="344"/>
        <end position="431"/>
    </location>
</feature>
<dbReference type="FunFam" id="2.60.40.10:FF:000691">
    <property type="entry name" value="Tenascin R"/>
    <property type="match status" value="1"/>
</dbReference>
<dbReference type="InterPro" id="IPR013783">
    <property type="entry name" value="Ig-like_fold"/>
</dbReference>
<dbReference type="KEGG" id="tsr:106554385"/>
<feature type="domain" description="Fibronectin type-III" evidence="4">
    <location>
        <begin position="167"/>
        <end position="256"/>
    </location>
</feature>
<dbReference type="SUPFAM" id="SSF49265">
    <property type="entry name" value="Fibronectin type III"/>
    <property type="match status" value="4"/>
</dbReference>
<evidence type="ECO:0000313" key="5">
    <source>
        <dbReference type="Proteomes" id="UP000504617"/>
    </source>
</evidence>
<feature type="domain" description="Fibronectin type-III" evidence="4">
    <location>
        <begin position="1"/>
        <end position="67"/>
    </location>
</feature>
<dbReference type="SMART" id="SM00060">
    <property type="entry name" value="FN3"/>
    <property type="match status" value="5"/>
</dbReference>